<evidence type="ECO:0000256" key="6">
    <source>
        <dbReference type="SAM" id="MobiDB-lite"/>
    </source>
</evidence>
<dbReference type="InterPro" id="IPR018247">
    <property type="entry name" value="EF_Hand_1_Ca_BS"/>
</dbReference>
<feature type="transmembrane region" description="Helical" evidence="7">
    <location>
        <begin position="733"/>
        <end position="752"/>
    </location>
</feature>
<feature type="domain" description="EF-hand" evidence="8">
    <location>
        <begin position="538"/>
        <end position="573"/>
    </location>
</feature>
<keyword evidence="11" id="KW-1185">Reference proteome</keyword>
<gene>
    <name evidence="10" type="primary">Aste57867_24577</name>
    <name evidence="9" type="ORF">As57867_024499</name>
    <name evidence="10" type="ORF">ASTE57867_24577</name>
</gene>
<dbReference type="GO" id="GO:0016020">
    <property type="term" value="C:membrane"/>
    <property type="evidence" value="ECO:0007669"/>
    <property type="project" value="UniProtKB-SubCell"/>
</dbReference>
<evidence type="ECO:0000256" key="1">
    <source>
        <dbReference type="ARBA" id="ARBA00004141"/>
    </source>
</evidence>
<comment type="subcellular location">
    <subcellularLocation>
        <location evidence="1">Membrane</location>
        <topology evidence="1">Multi-pass membrane protein</topology>
    </subcellularLocation>
</comment>
<feature type="transmembrane region" description="Helical" evidence="7">
    <location>
        <begin position="709"/>
        <end position="727"/>
    </location>
</feature>
<evidence type="ECO:0000313" key="11">
    <source>
        <dbReference type="Proteomes" id="UP000332933"/>
    </source>
</evidence>
<dbReference type="Pfam" id="PF08507">
    <property type="entry name" value="COPI_assoc"/>
    <property type="match status" value="1"/>
</dbReference>
<feature type="domain" description="EF-hand" evidence="8">
    <location>
        <begin position="804"/>
        <end position="839"/>
    </location>
</feature>
<keyword evidence="2 7" id="KW-0812">Transmembrane</keyword>
<dbReference type="OrthoDB" id="26525at2759"/>
<feature type="transmembrane region" description="Helical" evidence="7">
    <location>
        <begin position="405"/>
        <end position="426"/>
    </location>
</feature>
<dbReference type="Gene3D" id="3.40.50.300">
    <property type="entry name" value="P-loop containing nucleotide triphosphate hydrolases"/>
    <property type="match status" value="1"/>
</dbReference>
<evidence type="ECO:0000313" key="9">
    <source>
        <dbReference type="EMBL" id="KAF0683365.1"/>
    </source>
</evidence>
<dbReference type="InterPro" id="IPR002048">
    <property type="entry name" value="EF_hand_dom"/>
</dbReference>
<dbReference type="Proteomes" id="UP000332933">
    <property type="component" value="Unassembled WGS sequence"/>
</dbReference>
<dbReference type="EMBL" id="VJMH01007408">
    <property type="protein sequence ID" value="KAF0683365.1"/>
    <property type="molecule type" value="Genomic_DNA"/>
</dbReference>
<evidence type="ECO:0000259" key="8">
    <source>
        <dbReference type="PROSITE" id="PS50222"/>
    </source>
</evidence>
<dbReference type="CDD" id="cd00051">
    <property type="entry name" value="EFh"/>
    <property type="match status" value="1"/>
</dbReference>
<dbReference type="PANTHER" id="PTHR28128">
    <property type="entry name" value="GOLGI APPARATUS MEMBRANE PROTEIN TVP15"/>
    <property type="match status" value="1"/>
</dbReference>
<keyword evidence="5 7" id="KW-0472">Membrane</keyword>
<feature type="transmembrane region" description="Helical" evidence="7">
    <location>
        <begin position="630"/>
        <end position="651"/>
    </location>
</feature>
<feature type="transmembrane region" description="Helical" evidence="7">
    <location>
        <begin position="663"/>
        <end position="688"/>
    </location>
</feature>
<dbReference type="PANTHER" id="PTHR28128:SF1">
    <property type="entry name" value="GOLGI APPARATUS MEMBRANE PROTEIN TVP15"/>
    <property type="match status" value="1"/>
</dbReference>
<name>A0A485LQZ1_9STRA</name>
<dbReference type="AlphaFoldDB" id="A0A485LQZ1"/>
<evidence type="ECO:0000256" key="7">
    <source>
        <dbReference type="SAM" id="Phobius"/>
    </source>
</evidence>
<dbReference type="InterPro" id="IPR013714">
    <property type="entry name" value="Golgi_TVP15"/>
</dbReference>
<feature type="compositionally biased region" description="Low complexity" evidence="6">
    <location>
        <begin position="339"/>
        <end position="353"/>
    </location>
</feature>
<keyword evidence="3" id="KW-0106">Calcium</keyword>
<protein>
    <submittedName>
        <fullName evidence="10">Aste57867_24577 protein</fullName>
    </submittedName>
</protein>
<feature type="transmembrane region" description="Helical" evidence="7">
    <location>
        <begin position="432"/>
        <end position="452"/>
    </location>
</feature>
<sequence>MSSLPPQWVVCGPAGTDTHAQCEILKERHGVILVSMDELRPTAAHDEPDSADETDDEAGVRLLHALFMRLREDDCKTHGWVLDNVPQTHAQAKALVHEGMRPHLALELQVPTAPLPFSLRDALSCPVATIDGTQSRDDMAAAIDRAIDAPDWISRLSALPCLQEHPGALGDLIQVAATLPTDKQSAAINLFVSFLQNEPHAFVLDDPSSTMLAMDLYTRVSKPTQAVVAAALTPELQAMLPLVEKLPTQALVTMAPLAQELLQESQAGAINPATAVRVHTAFFDLPEKERKQLIRALPPNEKELVTHVVETTEGLSPRDVATVVTMLLQTQRPMPPPSSSSATTPASSSSSLPPLHPRAHDPTYGTIEMPEPLSRDTVVAKLALTATKAHGRRLLRWVQSAPTSLRVLSFLASILLVTTSFVAFWLDLFSGHVFLVIINAWVLFFALLLVSLEVKIMAVEKHVSTYIVAHFSLLATVSGRGAFLVFVGMLAMSLVAKATWQNALLCAAGGLSLLVGLWSISLGALAFHQFNLLRTRIESVAELTRIFNAVDTDGLGELDLDGLHRFCLYFHWPIDNYFLETILRDLDVDNSNALSLSDLQIWWAQTQVDTTVSVQMSRKTGLKPTSGLKWINVLAGVLTVATGVTGNVATLHDRTQTFGTETIYVVLNLWVMAFGLLVIVLEAPPYWFHLLTACKLFVTENFARFLDTIFGRSLFYFFVGTFTISVYQNDGMVLPLVVGAGLLVLAMINTAVGKQAKTRFLAIANAVNVSNCPRLFADADADGDGVWSFSELERFCVDYCHVQLSAAQWELLVADMDRDHLGVISLHEFTTWVQLQHKNMDLV</sequence>
<dbReference type="SUPFAM" id="SSF52540">
    <property type="entry name" value="P-loop containing nucleoside triphosphate hydrolases"/>
    <property type="match status" value="1"/>
</dbReference>
<accession>A0A485LQZ1</accession>
<reference evidence="10 11" key="1">
    <citation type="submission" date="2019-03" db="EMBL/GenBank/DDBJ databases">
        <authorList>
            <person name="Gaulin E."/>
            <person name="Dumas B."/>
        </authorList>
    </citation>
    <scope>NUCLEOTIDE SEQUENCE [LARGE SCALE GENOMIC DNA]</scope>
    <source>
        <strain evidence="10">CBS 568.67</strain>
    </source>
</reference>
<feature type="transmembrane region" description="Helical" evidence="7">
    <location>
        <begin position="502"/>
        <end position="527"/>
    </location>
</feature>
<feature type="transmembrane region" description="Helical" evidence="7">
    <location>
        <begin position="473"/>
        <end position="496"/>
    </location>
</feature>
<dbReference type="InterPro" id="IPR011992">
    <property type="entry name" value="EF-hand-dom_pair"/>
</dbReference>
<dbReference type="InterPro" id="IPR027417">
    <property type="entry name" value="P-loop_NTPase"/>
</dbReference>
<keyword evidence="4 7" id="KW-1133">Transmembrane helix</keyword>
<dbReference type="PROSITE" id="PS00018">
    <property type="entry name" value="EF_HAND_1"/>
    <property type="match status" value="1"/>
</dbReference>
<evidence type="ECO:0000313" key="10">
    <source>
        <dbReference type="EMBL" id="VFU01216.1"/>
    </source>
</evidence>
<dbReference type="SUPFAM" id="SSF47473">
    <property type="entry name" value="EF-hand"/>
    <property type="match status" value="1"/>
</dbReference>
<evidence type="ECO:0000256" key="2">
    <source>
        <dbReference type="ARBA" id="ARBA00022692"/>
    </source>
</evidence>
<dbReference type="PROSITE" id="PS50222">
    <property type="entry name" value="EF_HAND_2"/>
    <property type="match status" value="2"/>
</dbReference>
<reference evidence="9" key="2">
    <citation type="submission" date="2019-06" db="EMBL/GenBank/DDBJ databases">
        <title>Genomics analysis of Aphanomyces spp. identifies a new class of oomycete effector associated with host adaptation.</title>
        <authorList>
            <person name="Gaulin E."/>
        </authorList>
    </citation>
    <scope>NUCLEOTIDE SEQUENCE</scope>
    <source>
        <strain evidence="9">CBS 578.67</strain>
    </source>
</reference>
<evidence type="ECO:0000256" key="4">
    <source>
        <dbReference type="ARBA" id="ARBA00022989"/>
    </source>
</evidence>
<proteinExistence type="predicted"/>
<dbReference type="EMBL" id="CAADRA010007434">
    <property type="protein sequence ID" value="VFU01216.1"/>
    <property type="molecule type" value="Genomic_DNA"/>
</dbReference>
<evidence type="ECO:0000256" key="5">
    <source>
        <dbReference type="ARBA" id="ARBA00023136"/>
    </source>
</evidence>
<dbReference type="GO" id="GO:0005509">
    <property type="term" value="F:calcium ion binding"/>
    <property type="evidence" value="ECO:0007669"/>
    <property type="project" value="InterPro"/>
</dbReference>
<organism evidence="10 11">
    <name type="scientific">Aphanomyces stellatus</name>
    <dbReference type="NCBI Taxonomy" id="120398"/>
    <lineage>
        <taxon>Eukaryota</taxon>
        <taxon>Sar</taxon>
        <taxon>Stramenopiles</taxon>
        <taxon>Oomycota</taxon>
        <taxon>Saprolegniomycetes</taxon>
        <taxon>Saprolegniales</taxon>
        <taxon>Verrucalvaceae</taxon>
        <taxon>Aphanomyces</taxon>
    </lineage>
</organism>
<dbReference type="SMART" id="SM00054">
    <property type="entry name" value="EFh"/>
    <property type="match status" value="4"/>
</dbReference>
<feature type="region of interest" description="Disordered" evidence="6">
    <location>
        <begin position="331"/>
        <end position="364"/>
    </location>
</feature>
<dbReference type="Gene3D" id="1.10.238.10">
    <property type="entry name" value="EF-hand"/>
    <property type="match status" value="2"/>
</dbReference>
<evidence type="ECO:0000256" key="3">
    <source>
        <dbReference type="ARBA" id="ARBA00022837"/>
    </source>
</evidence>